<dbReference type="EMBL" id="SRLO01000066">
    <property type="protein sequence ID" value="TNN79287.1"/>
    <property type="molecule type" value="Genomic_DNA"/>
</dbReference>
<proteinExistence type="predicted"/>
<protein>
    <submittedName>
        <fullName evidence="2">Uncharacterized protein</fullName>
    </submittedName>
</protein>
<feature type="compositionally biased region" description="Basic and acidic residues" evidence="1">
    <location>
        <begin position="140"/>
        <end position="149"/>
    </location>
</feature>
<gene>
    <name evidence="2" type="ORF">EYF80_010532</name>
</gene>
<feature type="region of interest" description="Disordered" evidence="1">
    <location>
        <begin position="108"/>
        <end position="149"/>
    </location>
</feature>
<evidence type="ECO:0000313" key="2">
    <source>
        <dbReference type="EMBL" id="TNN79287.1"/>
    </source>
</evidence>
<dbReference type="Proteomes" id="UP000314294">
    <property type="component" value="Unassembled WGS sequence"/>
</dbReference>
<sequence length="149" mass="16408">MLFTKGQACNRLKKKKTGAASGRSGVVVVVPSNFKRRLFWPPPTPPICSICIGTDKQSPFFLSPAEVSRREASGVTLVSQHAALLCDLFYRAADIKGRVQVFIEATSHRGPSSDRRGVTVDVRHRRSEKTTTSLSVHTTLRKDGQRGPF</sequence>
<keyword evidence="3" id="KW-1185">Reference proteome</keyword>
<dbReference type="AlphaFoldDB" id="A0A4Z2IND5"/>
<name>A0A4Z2IND5_9TELE</name>
<feature type="compositionally biased region" description="Basic and acidic residues" evidence="1">
    <location>
        <begin position="111"/>
        <end position="122"/>
    </location>
</feature>
<accession>A0A4Z2IND5</accession>
<evidence type="ECO:0000256" key="1">
    <source>
        <dbReference type="SAM" id="MobiDB-lite"/>
    </source>
</evidence>
<comment type="caution">
    <text evidence="2">The sequence shown here is derived from an EMBL/GenBank/DDBJ whole genome shotgun (WGS) entry which is preliminary data.</text>
</comment>
<reference evidence="2 3" key="1">
    <citation type="submission" date="2019-03" db="EMBL/GenBank/DDBJ databases">
        <title>First draft genome of Liparis tanakae, snailfish: a comprehensive survey of snailfish specific genes.</title>
        <authorList>
            <person name="Kim W."/>
            <person name="Song I."/>
            <person name="Jeong J.-H."/>
            <person name="Kim D."/>
            <person name="Kim S."/>
            <person name="Ryu S."/>
            <person name="Song J.Y."/>
            <person name="Lee S.K."/>
        </authorList>
    </citation>
    <scope>NUCLEOTIDE SEQUENCE [LARGE SCALE GENOMIC DNA]</scope>
    <source>
        <tissue evidence="2">Muscle</tissue>
    </source>
</reference>
<evidence type="ECO:0000313" key="3">
    <source>
        <dbReference type="Proteomes" id="UP000314294"/>
    </source>
</evidence>
<organism evidence="2 3">
    <name type="scientific">Liparis tanakae</name>
    <name type="common">Tanaka's snailfish</name>
    <dbReference type="NCBI Taxonomy" id="230148"/>
    <lineage>
        <taxon>Eukaryota</taxon>
        <taxon>Metazoa</taxon>
        <taxon>Chordata</taxon>
        <taxon>Craniata</taxon>
        <taxon>Vertebrata</taxon>
        <taxon>Euteleostomi</taxon>
        <taxon>Actinopterygii</taxon>
        <taxon>Neopterygii</taxon>
        <taxon>Teleostei</taxon>
        <taxon>Neoteleostei</taxon>
        <taxon>Acanthomorphata</taxon>
        <taxon>Eupercaria</taxon>
        <taxon>Perciformes</taxon>
        <taxon>Cottioidei</taxon>
        <taxon>Cottales</taxon>
        <taxon>Liparidae</taxon>
        <taxon>Liparis</taxon>
    </lineage>
</organism>